<reference evidence="1 2" key="1">
    <citation type="submission" date="2017-04" db="EMBL/GenBank/DDBJ databases">
        <authorList>
            <person name="Afonso C.L."/>
            <person name="Miller P.J."/>
            <person name="Scott M.A."/>
            <person name="Spackman E."/>
            <person name="Goraichik I."/>
            <person name="Dimitrov K.M."/>
            <person name="Suarez D.L."/>
            <person name="Swayne D.E."/>
        </authorList>
    </citation>
    <scope>NUCLEOTIDE SEQUENCE [LARGE SCALE GENOMIC DNA]</scope>
    <source>
        <strain evidence="1 2">KR-140</strain>
    </source>
</reference>
<dbReference type="STRING" id="695939.SAMN00790413_05594"/>
<gene>
    <name evidence="1" type="ORF">SAMN00790413_05594</name>
</gene>
<sequence length="72" mass="7385">MSKNPKAFSSVCLWPFPQPAQAVPSPIQQAHSALELLGSAFGGRRSAVQTGGPEVQVLLLGKQVGGSGAREG</sequence>
<name>A0A1W1UIS3_9DEIO</name>
<proteinExistence type="predicted"/>
<dbReference type="AlphaFoldDB" id="A0A1W1UIS3"/>
<protein>
    <submittedName>
        <fullName evidence="1">Uncharacterized protein</fullName>
    </submittedName>
</protein>
<keyword evidence="2" id="KW-1185">Reference proteome</keyword>
<dbReference type="EMBL" id="FWWU01000004">
    <property type="protein sequence ID" value="SMB80664.1"/>
    <property type="molecule type" value="Genomic_DNA"/>
</dbReference>
<organism evidence="1 2">
    <name type="scientific">Deinococcus hopiensis KR-140</name>
    <dbReference type="NCBI Taxonomy" id="695939"/>
    <lineage>
        <taxon>Bacteria</taxon>
        <taxon>Thermotogati</taxon>
        <taxon>Deinococcota</taxon>
        <taxon>Deinococci</taxon>
        <taxon>Deinococcales</taxon>
        <taxon>Deinococcaceae</taxon>
        <taxon>Deinococcus</taxon>
    </lineage>
</organism>
<evidence type="ECO:0000313" key="2">
    <source>
        <dbReference type="Proteomes" id="UP000192582"/>
    </source>
</evidence>
<dbReference type="RefSeq" id="WP_084045786.1">
    <property type="nucleotide sequence ID" value="NZ_FWWU01000004.1"/>
</dbReference>
<accession>A0A1W1UIS3</accession>
<dbReference type="Proteomes" id="UP000192582">
    <property type="component" value="Unassembled WGS sequence"/>
</dbReference>
<evidence type="ECO:0000313" key="1">
    <source>
        <dbReference type="EMBL" id="SMB80664.1"/>
    </source>
</evidence>